<dbReference type="Gene3D" id="3.40.710.10">
    <property type="entry name" value="DD-peptidase/beta-lactamase superfamily"/>
    <property type="match status" value="1"/>
</dbReference>
<evidence type="ECO:0000313" key="2">
    <source>
        <dbReference type="EMBL" id="QRG09850.1"/>
    </source>
</evidence>
<gene>
    <name evidence="2" type="ORF">EZH22_25845</name>
</gene>
<dbReference type="InterPro" id="IPR001466">
    <property type="entry name" value="Beta-lactam-related"/>
</dbReference>
<dbReference type="PANTHER" id="PTHR43319:SF3">
    <property type="entry name" value="BETA-LACTAMASE-RELATED DOMAIN-CONTAINING PROTEIN"/>
    <property type="match status" value="1"/>
</dbReference>
<evidence type="ECO:0000313" key="3">
    <source>
        <dbReference type="Proteomes" id="UP000596427"/>
    </source>
</evidence>
<dbReference type="EMBL" id="CP063362">
    <property type="protein sequence ID" value="QRG09850.1"/>
    <property type="molecule type" value="Genomic_DNA"/>
</dbReference>
<sequence>MEGTCSPEFAAVRAAFEENFRRRGELGAAVCVYKDGQKAVDLWGGHTDTEKTQPWRPDTIVIMNSVAKSMTALCTHVLIDRGLVDFDAPVADYWPEFAQAGKEKVLVRHVLSHTDGVIFCDAAPPGSWFDWATHIKALEVQAPAWEPGTKGAYNSINIGFLLGEIIRRVTDKSVGTFLREAITEPLEADYHIGLRPDEIARVSDMHRNPNNGFFAVAQDPSTPLGRAFRSAPPIGYFQNCREIREIEVPSFGGHGNARAVARIYAALAGDGMVDGVRILSPQAVERASALVWEDDCIMTQRRLRMGYGFMHNEPETAPMGPNLAAFGHTGTGGAFAWCDRERNLAFAYCPNFQREGPGIGPRGAAVAVAAGGGAPPSWLA</sequence>
<reference evidence="2 3" key="1">
    <citation type="submission" date="2020-10" db="EMBL/GenBank/DDBJ databases">
        <title>Degradation of 1,4-Dioxane by Xanthobacter sp. YN2, via a Novel Group-2 Soluble Di-Iron Monooxygenase.</title>
        <authorList>
            <person name="Ma F."/>
            <person name="Wang Y."/>
            <person name="Yang J."/>
            <person name="Guo H."/>
            <person name="Su D."/>
            <person name="Yu L."/>
        </authorList>
    </citation>
    <scope>NUCLEOTIDE SEQUENCE [LARGE SCALE GENOMIC DNA]</scope>
    <source>
        <strain evidence="2 3">YN2</strain>
    </source>
</reference>
<dbReference type="Proteomes" id="UP000596427">
    <property type="component" value="Chromosome"/>
</dbReference>
<dbReference type="SUPFAM" id="SSF56601">
    <property type="entry name" value="beta-lactamase/transpeptidase-like"/>
    <property type="match status" value="1"/>
</dbReference>
<dbReference type="AlphaFoldDB" id="A0A974SLF9"/>
<proteinExistence type="predicted"/>
<dbReference type="KEGG" id="xdi:EZH22_25845"/>
<accession>A0A974SLF9</accession>
<dbReference type="InterPro" id="IPR052907">
    <property type="entry name" value="Beta-lactamase/esterase"/>
</dbReference>
<protein>
    <submittedName>
        <fullName evidence="2">Beta-lactamase family protein</fullName>
    </submittedName>
</protein>
<dbReference type="InterPro" id="IPR012338">
    <property type="entry name" value="Beta-lactam/transpept-like"/>
</dbReference>
<keyword evidence="3" id="KW-1185">Reference proteome</keyword>
<dbReference type="PANTHER" id="PTHR43319">
    <property type="entry name" value="BETA-LACTAMASE-RELATED"/>
    <property type="match status" value="1"/>
</dbReference>
<name>A0A974SLF9_9HYPH</name>
<evidence type="ECO:0000259" key="1">
    <source>
        <dbReference type="Pfam" id="PF00144"/>
    </source>
</evidence>
<organism evidence="2 3">
    <name type="scientific">Xanthobacter dioxanivorans</name>
    <dbReference type="NCBI Taxonomy" id="2528964"/>
    <lineage>
        <taxon>Bacteria</taxon>
        <taxon>Pseudomonadati</taxon>
        <taxon>Pseudomonadota</taxon>
        <taxon>Alphaproteobacteria</taxon>
        <taxon>Hyphomicrobiales</taxon>
        <taxon>Xanthobacteraceae</taxon>
        <taxon>Xanthobacter</taxon>
    </lineage>
</organism>
<dbReference type="Pfam" id="PF00144">
    <property type="entry name" value="Beta-lactamase"/>
    <property type="match status" value="1"/>
</dbReference>
<feature type="domain" description="Beta-lactamase-related" evidence="1">
    <location>
        <begin position="16"/>
        <end position="355"/>
    </location>
</feature>